<dbReference type="InterPro" id="IPR027417">
    <property type="entry name" value="P-loop_NTPase"/>
</dbReference>
<reference evidence="6 7" key="1">
    <citation type="journal article" date="2016" name="Nat. Commun.">
        <title>Thousands of microbial genomes shed light on interconnected biogeochemical processes in an aquifer system.</title>
        <authorList>
            <person name="Anantharaman K."/>
            <person name="Brown C.T."/>
            <person name="Hug L.A."/>
            <person name="Sharon I."/>
            <person name="Castelle C.J."/>
            <person name="Probst A.J."/>
            <person name="Thomas B.C."/>
            <person name="Singh A."/>
            <person name="Wilkins M.J."/>
            <person name="Karaoz U."/>
            <person name="Brodie E.L."/>
            <person name="Williams K.H."/>
            <person name="Hubbard S.S."/>
            <person name="Banfield J.F."/>
        </authorList>
    </citation>
    <scope>NUCLEOTIDE SEQUENCE [LARGE SCALE GENOMIC DNA]</scope>
</reference>
<evidence type="ECO:0000259" key="4">
    <source>
        <dbReference type="Pfam" id="PF00437"/>
    </source>
</evidence>
<keyword evidence="3" id="KW-0067">ATP-binding</keyword>
<dbReference type="GO" id="GO:0005886">
    <property type="term" value="C:plasma membrane"/>
    <property type="evidence" value="ECO:0007669"/>
    <property type="project" value="TreeGrafter"/>
</dbReference>
<evidence type="ECO:0000313" key="6">
    <source>
        <dbReference type="EMBL" id="OGE29576.1"/>
    </source>
</evidence>
<dbReference type="PANTHER" id="PTHR30258:SF2">
    <property type="entry name" value="COMG OPERON PROTEIN 1"/>
    <property type="match status" value="1"/>
</dbReference>
<dbReference type="InterPro" id="IPR007831">
    <property type="entry name" value="T2SS_GspE_N"/>
</dbReference>
<keyword evidence="2" id="KW-0547">Nucleotide-binding</keyword>
<dbReference type="SUPFAM" id="SSF52540">
    <property type="entry name" value="P-loop containing nucleoside triphosphate hydrolases"/>
    <property type="match status" value="1"/>
</dbReference>
<dbReference type="PANTHER" id="PTHR30258">
    <property type="entry name" value="TYPE II SECRETION SYSTEM PROTEIN GSPE-RELATED"/>
    <property type="match status" value="1"/>
</dbReference>
<dbReference type="InterPro" id="IPR037257">
    <property type="entry name" value="T2SS_E_N_sf"/>
</dbReference>
<evidence type="ECO:0000256" key="1">
    <source>
        <dbReference type="ARBA" id="ARBA00006611"/>
    </source>
</evidence>
<gene>
    <name evidence="6" type="ORF">A2867_00240</name>
</gene>
<dbReference type="InterPro" id="IPR001482">
    <property type="entry name" value="T2SS/T4SS_dom"/>
</dbReference>
<evidence type="ECO:0000256" key="3">
    <source>
        <dbReference type="ARBA" id="ARBA00022840"/>
    </source>
</evidence>
<dbReference type="GO" id="GO:0016887">
    <property type="term" value="F:ATP hydrolysis activity"/>
    <property type="evidence" value="ECO:0007669"/>
    <property type="project" value="TreeGrafter"/>
</dbReference>
<dbReference type="EMBL" id="MFCP01000004">
    <property type="protein sequence ID" value="OGE29576.1"/>
    <property type="molecule type" value="Genomic_DNA"/>
</dbReference>
<dbReference type="GO" id="GO:0005524">
    <property type="term" value="F:ATP binding"/>
    <property type="evidence" value="ECO:0007669"/>
    <property type="project" value="UniProtKB-KW"/>
</dbReference>
<name>A0A1F5JLV6_9BACT</name>
<accession>A0A1F5JLV6</accession>
<evidence type="ECO:0000259" key="5">
    <source>
        <dbReference type="Pfam" id="PF05157"/>
    </source>
</evidence>
<proteinExistence type="inferred from homology"/>
<feature type="domain" description="Type II secretion system protein GspE N-terminal" evidence="5">
    <location>
        <begin position="66"/>
        <end position="149"/>
    </location>
</feature>
<dbReference type="Gene3D" id="3.30.450.90">
    <property type="match status" value="1"/>
</dbReference>
<protein>
    <recommendedName>
        <fullName evidence="8">AAA+ ATPase domain-containing protein</fullName>
    </recommendedName>
</protein>
<dbReference type="CDD" id="cd01129">
    <property type="entry name" value="PulE-GspE-like"/>
    <property type="match status" value="1"/>
</dbReference>
<dbReference type="FunFam" id="3.40.50.300:FF:000398">
    <property type="entry name" value="Type IV pilus assembly ATPase PilB"/>
    <property type="match status" value="1"/>
</dbReference>
<evidence type="ECO:0000256" key="2">
    <source>
        <dbReference type="ARBA" id="ARBA00022741"/>
    </source>
</evidence>
<dbReference type="AlphaFoldDB" id="A0A1F5JLV6"/>
<dbReference type="Pfam" id="PF05157">
    <property type="entry name" value="MshEN"/>
    <property type="match status" value="1"/>
</dbReference>
<organism evidence="6 7">
    <name type="scientific">Candidatus Daviesbacteria bacterium RIFCSPHIGHO2_01_FULL_40_11</name>
    <dbReference type="NCBI Taxonomy" id="1797762"/>
    <lineage>
        <taxon>Bacteria</taxon>
        <taxon>Candidatus Daviesiibacteriota</taxon>
    </lineage>
</organism>
<comment type="caution">
    <text evidence="6">The sequence shown here is derived from an EMBL/GenBank/DDBJ whole genome shotgun (WGS) entry which is preliminary data.</text>
</comment>
<dbReference type="SUPFAM" id="SSF160246">
    <property type="entry name" value="EspE N-terminal domain-like"/>
    <property type="match status" value="1"/>
</dbReference>
<dbReference type="Pfam" id="PF00437">
    <property type="entry name" value="T2SSE"/>
    <property type="match status" value="1"/>
</dbReference>
<evidence type="ECO:0000313" key="7">
    <source>
        <dbReference type="Proteomes" id="UP000177555"/>
    </source>
</evidence>
<sequence length="572" mass="62874">MPINLAQIPQDSSLEDILFKEGYLSSDQLSAIKLESINSGQPVEKILLQYNLVPIDKITQAKAWTLNVPYIKLEGKAIAADILNLVPEAAARRYRIIPFEKKGDELWVAMADPLDIQISQFIEKRAGLRVKPFLAQAEDILKAISDQYAQNLTSEVTSALKEVAAVKPAEEGQAGPEILREAPVSNIIDQLLEYAIKSRASDIHIEPQEDRTRVRYRIDGILQEKILLPKGVHDALVSRIKILSVLKIDEKRLPQDGRFTFTFRQNIVDLRISTVPTIFGEKVVMRLLPKSVGAPSFLELGFRGSSLKILESQLSRPHGIILICGPTGSGKTTTLYSILTKISTTKVNIVTIEDPVEYQIPGVNQVQVNTQVGLTFASALRSFLRQDPNIIMVGEVRDTETADLAIQAALTGHQVFSTVHTNSAAGAPPRLLDMGVEPFLLTSALNAVVGQRVVRKICPNCKVEFRAPAEVIENIKSVLGKFLPVSAYASLRLFKGKGCSYCANTGYLGRIGIFEVFPISEQIAKLILEHASSGAIEQLAITSGMVTMKQDGYLKVLEGITTMEEVLRVAQD</sequence>
<dbReference type="Proteomes" id="UP000177555">
    <property type="component" value="Unassembled WGS sequence"/>
</dbReference>
<dbReference type="Gene3D" id="3.30.300.160">
    <property type="entry name" value="Type II secretion system, protein E, N-terminal domain"/>
    <property type="match status" value="1"/>
</dbReference>
<evidence type="ECO:0008006" key="8">
    <source>
        <dbReference type="Google" id="ProtNLM"/>
    </source>
</evidence>
<feature type="domain" description="Bacterial type II secretion system protein E" evidence="4">
    <location>
        <begin position="181"/>
        <end position="568"/>
    </location>
</feature>
<dbReference type="Gene3D" id="3.40.50.300">
    <property type="entry name" value="P-loop containing nucleotide triphosphate hydrolases"/>
    <property type="match status" value="1"/>
</dbReference>
<comment type="similarity">
    <text evidence="1">Belongs to the GSP E family.</text>
</comment>